<gene>
    <name evidence="1" type="ORF">RHP51_05065</name>
</gene>
<dbReference type="Proteomes" id="UP001302806">
    <property type="component" value="Chromosome"/>
</dbReference>
<sequence length="63" mass="7133">MSYLAYSQIHQKFDAMEANKKVVTLVTAMEIKEIDPTKTKETCIAMTMGYKLSISGSGFYEEM</sequence>
<organism evidence="1 2">
    <name type="scientific">Thalassobellus suaedae</name>
    <dbReference type="NCBI Taxonomy" id="3074124"/>
    <lineage>
        <taxon>Bacteria</taxon>
        <taxon>Pseudomonadati</taxon>
        <taxon>Bacteroidota</taxon>
        <taxon>Flavobacteriia</taxon>
        <taxon>Flavobacteriales</taxon>
        <taxon>Flavobacteriaceae</taxon>
        <taxon>Thalassobellus</taxon>
    </lineage>
</organism>
<dbReference type="RefSeq" id="WP_415866421.1">
    <property type="nucleotide sequence ID" value="NZ_CP134537.1"/>
</dbReference>
<evidence type="ECO:0000313" key="1">
    <source>
        <dbReference type="EMBL" id="WNH10072.1"/>
    </source>
</evidence>
<proteinExistence type="predicted"/>
<protein>
    <submittedName>
        <fullName evidence="1">Uncharacterized protein</fullName>
    </submittedName>
</protein>
<dbReference type="EMBL" id="CP134537">
    <property type="protein sequence ID" value="WNH10072.1"/>
    <property type="molecule type" value="Genomic_DNA"/>
</dbReference>
<evidence type="ECO:0000313" key="2">
    <source>
        <dbReference type="Proteomes" id="UP001302806"/>
    </source>
</evidence>
<name>A0ABY9XW91_9FLAO</name>
<accession>A0ABY9XW91</accession>
<reference evidence="1 2" key="1">
    <citation type="submission" date="2023-09" db="EMBL/GenBank/DDBJ databases">
        <title>Thalassobella suaedae gen. nov., sp. nov., a marine bacterium of the family Flavobacteriaceae isolated from a halophyte Suaeda japonica.</title>
        <authorList>
            <person name="Lee S.Y."/>
            <person name="Hwang C.Y."/>
        </authorList>
    </citation>
    <scope>NUCLEOTIDE SEQUENCE [LARGE SCALE GENOMIC DNA]</scope>
    <source>
        <strain evidence="1 2">HL-DH14</strain>
    </source>
</reference>